<reference evidence="2 3" key="2">
    <citation type="submission" date="2019-08" db="EMBL/GenBank/DDBJ databases">
        <title>Jejuicoccus antrihumi gen. nov., sp. nov., a new member of the family Dermacoccaceae isolated from a cave.</title>
        <authorList>
            <person name="Schumann P."/>
            <person name="Kim I.S."/>
        </authorList>
    </citation>
    <scope>NUCLEOTIDE SEQUENCE [LARGE SCALE GENOMIC DNA]</scope>
    <source>
        <strain evidence="2 3">C5-26</strain>
    </source>
</reference>
<dbReference type="EMBL" id="VCQV01000002">
    <property type="protein sequence ID" value="TWP38625.1"/>
    <property type="molecule type" value="Genomic_DNA"/>
</dbReference>
<organism evidence="2 3">
    <name type="scientific">Leekyejoonella antrihumi</name>
    <dbReference type="NCBI Taxonomy" id="1660198"/>
    <lineage>
        <taxon>Bacteria</taxon>
        <taxon>Bacillati</taxon>
        <taxon>Actinomycetota</taxon>
        <taxon>Actinomycetes</taxon>
        <taxon>Micrococcales</taxon>
        <taxon>Dermacoccaceae</taxon>
        <taxon>Leekyejoonella</taxon>
    </lineage>
</organism>
<dbReference type="SUPFAM" id="SSF53300">
    <property type="entry name" value="vWA-like"/>
    <property type="match status" value="1"/>
</dbReference>
<dbReference type="Pfam" id="PF00092">
    <property type="entry name" value="VWA"/>
    <property type="match status" value="1"/>
</dbReference>
<keyword evidence="3" id="KW-1185">Reference proteome</keyword>
<comment type="caution">
    <text evidence="2">The sequence shown here is derived from an EMBL/GenBank/DDBJ whole genome shotgun (WGS) entry which is preliminary data.</text>
</comment>
<dbReference type="Gene3D" id="3.40.50.410">
    <property type="entry name" value="von Willebrand factor, type A domain"/>
    <property type="match status" value="1"/>
</dbReference>
<proteinExistence type="predicted"/>
<evidence type="ECO:0000313" key="3">
    <source>
        <dbReference type="Proteomes" id="UP000320244"/>
    </source>
</evidence>
<dbReference type="Proteomes" id="UP000320244">
    <property type="component" value="Unassembled WGS sequence"/>
</dbReference>
<name>A0A563E856_9MICO</name>
<dbReference type="InterPro" id="IPR002035">
    <property type="entry name" value="VWF_A"/>
</dbReference>
<evidence type="ECO:0000259" key="1">
    <source>
        <dbReference type="PROSITE" id="PS50234"/>
    </source>
</evidence>
<feature type="domain" description="VWFA" evidence="1">
    <location>
        <begin position="44"/>
        <end position="248"/>
    </location>
</feature>
<dbReference type="OrthoDB" id="5621159at2"/>
<dbReference type="SMART" id="SM00327">
    <property type="entry name" value="VWA"/>
    <property type="match status" value="1"/>
</dbReference>
<dbReference type="RefSeq" id="WP_146315028.1">
    <property type="nucleotide sequence ID" value="NZ_VCQV01000002.1"/>
</dbReference>
<dbReference type="AlphaFoldDB" id="A0A563E856"/>
<dbReference type="PROSITE" id="PS50234">
    <property type="entry name" value="VWFA"/>
    <property type="match status" value="1"/>
</dbReference>
<dbReference type="InterPro" id="IPR036465">
    <property type="entry name" value="vWFA_dom_sf"/>
</dbReference>
<sequence>MAHRPPLSRPGSPLRTAVALARTPDGKASVATLWTWHNLAKDARMLVLVDVSGSMSDQMDPNRPGTSRIDVLRGLELGALSTMPRSTEIGAWAFSTNLRGPGKDWKPLSKGIHPVGPPGRSNTFRQALVGAVGEMPKLVARNGDTALYDSVWAAYAEVSRTYDPAFVDSVVVLTDGKNEDPNGGLDLSQLLTRLKTAYNPQKPVKIVTISIGDGTDPAALQQIATTTNGLSYRPRSADQITSVFIDAFLHRN</sequence>
<protein>
    <submittedName>
        <fullName evidence="2">VWA domain-containing protein</fullName>
    </submittedName>
</protein>
<gene>
    <name evidence="2" type="ORF">FGL98_02235</name>
</gene>
<evidence type="ECO:0000313" key="2">
    <source>
        <dbReference type="EMBL" id="TWP38625.1"/>
    </source>
</evidence>
<reference evidence="2 3" key="1">
    <citation type="submission" date="2019-05" db="EMBL/GenBank/DDBJ databases">
        <authorList>
            <person name="Lee S.D."/>
        </authorList>
    </citation>
    <scope>NUCLEOTIDE SEQUENCE [LARGE SCALE GENOMIC DNA]</scope>
    <source>
        <strain evidence="2 3">C5-26</strain>
    </source>
</reference>
<accession>A0A563E856</accession>